<feature type="domain" description="BTB" evidence="3">
    <location>
        <begin position="39"/>
        <end position="136"/>
    </location>
</feature>
<dbReference type="Proteomes" id="UP000239899">
    <property type="component" value="Unassembled WGS sequence"/>
</dbReference>
<evidence type="ECO:0000259" key="3">
    <source>
        <dbReference type="PROSITE" id="PS50097"/>
    </source>
</evidence>
<evidence type="ECO:0000313" key="4">
    <source>
        <dbReference type="EMBL" id="PRW58659.1"/>
    </source>
</evidence>
<comment type="caution">
    <text evidence="4">The sequence shown here is derived from an EMBL/GenBank/DDBJ whole genome shotgun (WGS) entry which is preliminary data.</text>
</comment>
<dbReference type="PROSITE" id="PS50097">
    <property type="entry name" value="BTB"/>
    <property type="match status" value="1"/>
</dbReference>
<dbReference type="SUPFAM" id="SSF54695">
    <property type="entry name" value="POZ domain"/>
    <property type="match status" value="1"/>
</dbReference>
<dbReference type="AlphaFoldDB" id="A0A2P6TX73"/>
<dbReference type="EMBL" id="LHPG02000005">
    <property type="protein sequence ID" value="PRW58659.1"/>
    <property type="molecule type" value="Genomic_DNA"/>
</dbReference>
<dbReference type="SMART" id="SM00225">
    <property type="entry name" value="BTB"/>
    <property type="match status" value="1"/>
</dbReference>
<gene>
    <name evidence="4" type="ORF">C2E21_3060</name>
</gene>
<reference evidence="4 5" key="1">
    <citation type="journal article" date="2018" name="Plant J.">
        <title>Genome sequences of Chlorella sorokiniana UTEX 1602 and Micractinium conductrix SAG 241.80: implications to maltose excretion by a green alga.</title>
        <authorList>
            <person name="Arriola M.B."/>
            <person name="Velmurugan N."/>
            <person name="Zhang Y."/>
            <person name="Plunkett M.H."/>
            <person name="Hondzo H."/>
            <person name="Barney B.M."/>
        </authorList>
    </citation>
    <scope>NUCLEOTIDE SEQUENCE [LARGE SCALE GENOMIC DNA]</scope>
    <source>
        <strain evidence="5">UTEX 1602</strain>
    </source>
</reference>
<dbReference type="OrthoDB" id="10368990at2759"/>
<name>A0A2P6TX73_CHLSO</name>
<evidence type="ECO:0000313" key="5">
    <source>
        <dbReference type="Proteomes" id="UP000239899"/>
    </source>
</evidence>
<dbReference type="InterPro" id="IPR011333">
    <property type="entry name" value="SKP1/BTB/POZ_sf"/>
</dbReference>
<evidence type="ECO:0000256" key="2">
    <source>
        <dbReference type="SAM" id="MobiDB-lite"/>
    </source>
</evidence>
<organism evidence="4 5">
    <name type="scientific">Chlorella sorokiniana</name>
    <name type="common">Freshwater green alga</name>
    <dbReference type="NCBI Taxonomy" id="3076"/>
    <lineage>
        <taxon>Eukaryota</taxon>
        <taxon>Viridiplantae</taxon>
        <taxon>Chlorophyta</taxon>
        <taxon>core chlorophytes</taxon>
        <taxon>Trebouxiophyceae</taxon>
        <taxon>Chlorellales</taxon>
        <taxon>Chlorellaceae</taxon>
        <taxon>Chlorella clade</taxon>
        <taxon>Chlorella</taxon>
    </lineage>
</organism>
<accession>A0A2P6TX73</accession>
<dbReference type="Gene3D" id="3.30.710.10">
    <property type="entry name" value="Potassium Channel Kv1.1, Chain A"/>
    <property type="match status" value="1"/>
</dbReference>
<sequence>MSAPAGMEDQELMRLEDRFNVDGLHYLGGESRLPLLRQADVLLEGGGFTLPAHRCILSKGSKVLASLFESVPPPPTRTEQQELPAKRQRLDDAHGGAGGLDAPVAGTLAACTRLHTPFSDFSKTSVLLLLYLLYNSHRASRVARHAVGQPALVSELMQLCDALDAPRALRQLDAALEAALQRPDEPLDCSDGEDDDPLNHEPYWEEDSEQLLVSTLLAAERWQVQCPRWFGAAAARLGALLMNVCNVEQTRLPMQRLLDVADARRLSPDTLLMVMSCAVSCTRRALLQQPQGLSSLKQPAPAFHFMRNMHASMQDLLYCLYQPNGEIGAFTTVGQGSQTWQLSVSIPHNRPQLMLTVKRARGFECFDEVSGYRRLKIHAKVLSSTGRDVATEHALDFGHAELRGREAKRSGTPLVSVADLEDPGNGLLSERREIAIQLRVDVTCLDM</sequence>
<protein>
    <recommendedName>
        <fullName evidence="3">BTB domain-containing protein</fullName>
    </recommendedName>
</protein>
<feature type="region of interest" description="Disordered" evidence="2">
    <location>
        <begin position="69"/>
        <end position="88"/>
    </location>
</feature>
<comment type="pathway">
    <text evidence="1">Protein modification; protein ubiquitination.</text>
</comment>
<evidence type="ECO:0000256" key="1">
    <source>
        <dbReference type="ARBA" id="ARBA00004906"/>
    </source>
</evidence>
<keyword evidence="5" id="KW-1185">Reference proteome</keyword>
<dbReference type="InterPro" id="IPR000210">
    <property type="entry name" value="BTB/POZ_dom"/>
</dbReference>
<proteinExistence type="predicted"/>